<dbReference type="Gene3D" id="6.10.250.2940">
    <property type="match status" value="1"/>
</dbReference>
<dbReference type="InterPro" id="IPR044893">
    <property type="entry name" value="RNA_pol_Rpb1_clamp_domain"/>
</dbReference>
<dbReference type="InterPro" id="IPR045867">
    <property type="entry name" value="DNA-dir_RpoC_beta_prime"/>
</dbReference>
<evidence type="ECO:0000313" key="19">
    <source>
        <dbReference type="Proteomes" id="UP001152759"/>
    </source>
</evidence>
<keyword evidence="12" id="KW-0539">Nucleus</keyword>
<dbReference type="FunFam" id="2.40.40.20:FF:000019">
    <property type="entry name" value="DNA-directed RNA polymerase II subunit RPB1"/>
    <property type="match status" value="1"/>
</dbReference>
<comment type="subcellular location">
    <subcellularLocation>
        <location evidence="1">Nucleus</location>
        <location evidence="1">Nucleolus</location>
    </subcellularLocation>
</comment>
<feature type="compositionally biased region" description="Polar residues" evidence="16">
    <location>
        <begin position="248"/>
        <end position="260"/>
    </location>
</feature>
<comment type="catalytic activity">
    <reaction evidence="13 15">
        <text>RNA(n) + a ribonucleoside 5'-triphosphate = RNA(n+1) + diphosphate</text>
        <dbReference type="Rhea" id="RHEA:21248"/>
        <dbReference type="Rhea" id="RHEA-COMP:14527"/>
        <dbReference type="Rhea" id="RHEA-COMP:17342"/>
        <dbReference type="ChEBI" id="CHEBI:33019"/>
        <dbReference type="ChEBI" id="CHEBI:61557"/>
        <dbReference type="ChEBI" id="CHEBI:140395"/>
        <dbReference type="EC" id="2.7.7.6"/>
    </reaction>
</comment>
<dbReference type="Gene3D" id="2.40.40.20">
    <property type="match status" value="1"/>
</dbReference>
<keyword evidence="8" id="KW-0479">Metal-binding</keyword>
<dbReference type="Gene3D" id="3.30.1490.180">
    <property type="entry name" value="RNA polymerase ii"/>
    <property type="match status" value="1"/>
</dbReference>
<evidence type="ECO:0000256" key="6">
    <source>
        <dbReference type="ARBA" id="ARBA00022679"/>
    </source>
</evidence>
<dbReference type="GO" id="GO:0005736">
    <property type="term" value="C:RNA polymerase I complex"/>
    <property type="evidence" value="ECO:0007669"/>
    <property type="project" value="UniProtKB-ARBA"/>
</dbReference>
<reference evidence="18" key="1">
    <citation type="submission" date="2021-12" db="EMBL/GenBank/DDBJ databases">
        <authorList>
            <person name="King R."/>
        </authorList>
    </citation>
    <scope>NUCLEOTIDE SEQUENCE</scope>
</reference>
<evidence type="ECO:0000256" key="14">
    <source>
        <dbReference type="ARBA" id="ARBA00053996"/>
    </source>
</evidence>
<dbReference type="InterPro" id="IPR015699">
    <property type="entry name" value="DNA-dir_RNA_pol1_lsu_N"/>
</dbReference>
<protein>
    <recommendedName>
        <fullName evidence="15">DNA-directed RNA polymerase subunit</fullName>
        <ecNumber evidence="15">2.7.7.6</ecNumber>
    </recommendedName>
</protein>
<evidence type="ECO:0000256" key="5">
    <source>
        <dbReference type="ARBA" id="ARBA00022553"/>
    </source>
</evidence>
<evidence type="ECO:0000256" key="8">
    <source>
        <dbReference type="ARBA" id="ARBA00022723"/>
    </source>
</evidence>
<dbReference type="InterPro" id="IPR007080">
    <property type="entry name" value="RNA_pol_Rpb1_1"/>
</dbReference>
<dbReference type="Gene3D" id="4.10.860.120">
    <property type="entry name" value="RNA polymerase II, clamp domain"/>
    <property type="match status" value="1"/>
</dbReference>
<dbReference type="PANTHER" id="PTHR19376:SF11">
    <property type="entry name" value="DNA-DIRECTED RNA POLYMERASE I SUBUNIT RPA1"/>
    <property type="match status" value="1"/>
</dbReference>
<feature type="domain" description="RNA polymerase N-terminal" evidence="17">
    <location>
        <begin position="309"/>
        <end position="638"/>
    </location>
</feature>
<dbReference type="GO" id="GO:0046872">
    <property type="term" value="F:metal ion binding"/>
    <property type="evidence" value="ECO:0007669"/>
    <property type="project" value="UniProtKB-KW"/>
</dbReference>
<feature type="region of interest" description="Disordered" evidence="16">
    <location>
        <begin position="241"/>
        <end position="261"/>
    </location>
</feature>
<dbReference type="SMART" id="SM00663">
    <property type="entry name" value="RPOLA_N"/>
    <property type="match status" value="1"/>
</dbReference>
<evidence type="ECO:0000259" key="17">
    <source>
        <dbReference type="SMART" id="SM00663"/>
    </source>
</evidence>
<evidence type="ECO:0000256" key="16">
    <source>
        <dbReference type="SAM" id="MobiDB-lite"/>
    </source>
</evidence>
<feature type="region of interest" description="Disordered" evidence="16">
    <location>
        <begin position="1359"/>
        <end position="1433"/>
    </location>
</feature>
<dbReference type="Pfam" id="PF04998">
    <property type="entry name" value="RNA_pol_Rpb1_5"/>
    <property type="match status" value="1"/>
</dbReference>
<feature type="compositionally biased region" description="Acidic residues" evidence="16">
    <location>
        <begin position="1419"/>
        <end position="1433"/>
    </location>
</feature>
<keyword evidence="10" id="KW-0460">Magnesium</keyword>
<dbReference type="Pfam" id="PF05000">
    <property type="entry name" value="RNA_pol_Rpb1_4"/>
    <property type="match status" value="1"/>
</dbReference>
<dbReference type="Pfam" id="PF04983">
    <property type="entry name" value="RNA_pol_Rpb1_3"/>
    <property type="match status" value="1"/>
</dbReference>
<dbReference type="InterPro" id="IPR000722">
    <property type="entry name" value="RNA_pol_asu"/>
</dbReference>
<comment type="similarity">
    <text evidence="2 15">Belongs to the RNA polymerase beta' chain family.</text>
</comment>
<evidence type="ECO:0000256" key="9">
    <source>
        <dbReference type="ARBA" id="ARBA00022833"/>
    </source>
</evidence>
<dbReference type="KEGG" id="btab:109041149"/>
<evidence type="ECO:0000256" key="11">
    <source>
        <dbReference type="ARBA" id="ARBA00023163"/>
    </source>
</evidence>
<dbReference type="SUPFAM" id="SSF64484">
    <property type="entry name" value="beta and beta-prime subunits of DNA dependent RNA-polymerase"/>
    <property type="match status" value="1"/>
</dbReference>
<dbReference type="EC" id="2.7.7.6" evidence="15"/>
<organism evidence="18 19">
    <name type="scientific">Bemisia tabaci</name>
    <name type="common">Sweetpotato whitefly</name>
    <name type="synonym">Aleurodes tabaci</name>
    <dbReference type="NCBI Taxonomy" id="7038"/>
    <lineage>
        <taxon>Eukaryota</taxon>
        <taxon>Metazoa</taxon>
        <taxon>Ecdysozoa</taxon>
        <taxon>Arthropoda</taxon>
        <taxon>Hexapoda</taxon>
        <taxon>Insecta</taxon>
        <taxon>Pterygota</taxon>
        <taxon>Neoptera</taxon>
        <taxon>Paraneoptera</taxon>
        <taxon>Hemiptera</taxon>
        <taxon>Sternorrhyncha</taxon>
        <taxon>Aleyrodoidea</taxon>
        <taxon>Aleyrodidae</taxon>
        <taxon>Aleyrodinae</taxon>
        <taxon>Bemisia</taxon>
    </lineage>
</organism>
<sequence>MYGAPNSLHGNLRSVYSDEAFFGIYSSEEVKNMSVVKIVTTNSFNVLGHPLPGGLYDPRLGPCDRMLSCTTCGWMAMKCPGHTGHIELPFEVINPLFHKRIFEIISVSCLQCHNVLLPLKAKSLLQCQLRLLDAGFIVEAANIERYIIGNDNSCGDNESPEVFFNFLTSKLDQYIESLKQSHDNNDCKAKTNQSFKSYDQERSSFFKLAFDQVKKNRVCPLCKYDTPILTFSGNKILSAPRRRKTNEGTDLNKSTDSTSKSVERVRSGQVFLSPTELKNHLNSIWTNDRTFIEELIPVLKRSTCSVPTDIIFLDAILVTPSAMRPFNIVRNSPVEHPNNTVYKSILANCFLLKSILFLANPKDDETIPEEIISITNRARGLTVEEKLQTAWHELQSNVDVLLLGKVSSGNHVIPGLKQVIEKKEGIIRMNMMGKRVNFAARSVITPDPNIDINEIGFPEPFAKVLTYPVPVTPWNVVELRELVKNGPLIYPGAVAIVNENGTVYRISDSKPVERESLAKRLLTPEETAKGGKVVLRHLMNGDILLANRQPTLHKPSIMAHKARILKGEKTLRLHYANCKAYNADFDGDEMNTHFAQNEVARSEAYSIVNSTKQYLVPKDGTPLSGLIQDHVIGAVHLTTRGSFFDRVTYMHLVYQALSFIREPIKVLPPCMIKPKALWSGKQVVSTVIINLTPRGKFPLNLNSSSKIPVKAWAYSKLAYLLKNPKTMSESEVIIRNGQLLSGVIDKTHCGATSYGLVHSFYELYGGEASSRLLSSFSKLFTCVLQLEGFTLDVKDILVKPEADEERSKIIEEVRSIGSLVAACAMNLPPDTDPEAIAKELEISHQQIPNFRAIVDREYKSALDALTNSINSTCLPRGLLEEFPRNNLQLMVQSGAKGSTVNTMQISCLLGQIELEGKRPPLMTSGRSLPSFKPYDTSPRAGGFIDGRFMTGIQPQEFFFHCMAGREGLIDTAVKTSRSGYLQRCLIKHLEGLVVNYDMTVRDSDGSVIQFLYGEDGLDVCKSQYFKPNLLQFLEKNVESVVDKACIRQFKKQADVEQVIAYMDKVKLWRKRSRAKRSKTQRSFARFSADMKNSFRIDAPGQINPAYGRSHLDLLLCKKWEELDKGTKERYQDSNLVCPDPALSRYAPGSYFGSISEKLDEIVENYIENSLGLSKGRQKIVRDMVNYKALVSICPPGEPVGILAAQSIGEPSTQMTLNTFHFAGRGEMNVTLGVPRLREILTVATKKLKTPCVDVPFLPCDTPKKLEKRAEKLKKNMMKITLEDVLEYINVSERLDLEPHRHLVYELHMQFLPCQAYKDKTNVKPNEILKHVEKYFLRELQINIMKVSKIKAAFTHENFSKSNKTTGNENGEEEEKDEEGAKVVGKKKLDLDSDSSGSENEGDEEDATVSKRRTQQQEQQYDEPEEGEKEAPADEDDILVLEQDDSAEVQDREFNVCEQYQFVSEYKYDTVDGQWCKVTLWLPLSCQHMDFSSMIRKIASSSVIYEIPNIKRAITYENDGRTFLKTDGINLSEMFSYCDILDIKKLYSNDIHCVAEKYGIEAAARVIVKEVQNVFQVYGITVDPRHLLLVADYMTYDGTYSPMNRKGIEKNSSPIQQMSFECSLNFLKNAALQGKADLLQSPSSRIFVGKHCRLGTGMMDVLIKT</sequence>
<keyword evidence="6 15" id="KW-0808">Transferase</keyword>
<dbReference type="PANTHER" id="PTHR19376">
    <property type="entry name" value="DNA-DIRECTED RNA POLYMERASE"/>
    <property type="match status" value="1"/>
</dbReference>
<dbReference type="Gene3D" id="1.10.357.120">
    <property type="match status" value="1"/>
</dbReference>
<dbReference type="Gene3D" id="1.10.150.390">
    <property type="match status" value="1"/>
</dbReference>
<dbReference type="GO" id="GO:0003899">
    <property type="term" value="F:DNA-directed RNA polymerase activity"/>
    <property type="evidence" value="ECO:0007669"/>
    <property type="project" value="UniProtKB-EC"/>
</dbReference>
<comment type="subunit">
    <text evidence="3">Component of the RNA polymerase I (Pol I) complex consisting of at least 13 subunits.</text>
</comment>
<dbReference type="FunFam" id="1.10.274.100:FF:000012">
    <property type="entry name" value="DNA-directed RNA polymerase subunit"/>
    <property type="match status" value="1"/>
</dbReference>
<dbReference type="Gene3D" id="1.10.132.30">
    <property type="match status" value="1"/>
</dbReference>
<dbReference type="InterPro" id="IPR007081">
    <property type="entry name" value="RNA_pol_Rpb1_5"/>
</dbReference>
<evidence type="ECO:0000256" key="2">
    <source>
        <dbReference type="ARBA" id="ARBA00006460"/>
    </source>
</evidence>
<dbReference type="CDD" id="cd02735">
    <property type="entry name" value="RNAP_I_Rpa1_C"/>
    <property type="match status" value="1"/>
</dbReference>
<gene>
    <name evidence="18" type="ORF">BEMITA_LOCUS828</name>
</gene>
<dbReference type="Gene3D" id="1.10.274.100">
    <property type="entry name" value="RNA polymerase Rpb1, domain 3"/>
    <property type="match status" value="1"/>
</dbReference>
<evidence type="ECO:0000256" key="7">
    <source>
        <dbReference type="ARBA" id="ARBA00022695"/>
    </source>
</evidence>
<keyword evidence="9" id="KW-0862">Zinc</keyword>
<dbReference type="InterPro" id="IPR007066">
    <property type="entry name" value="RNA_pol_Rpb1_3"/>
</dbReference>
<accession>A0A9N9ZZG1</accession>
<evidence type="ECO:0000256" key="1">
    <source>
        <dbReference type="ARBA" id="ARBA00004604"/>
    </source>
</evidence>
<evidence type="ECO:0000256" key="10">
    <source>
        <dbReference type="ARBA" id="ARBA00022842"/>
    </source>
</evidence>
<dbReference type="GO" id="GO:0006351">
    <property type="term" value="P:DNA-templated transcription"/>
    <property type="evidence" value="ECO:0007669"/>
    <property type="project" value="InterPro"/>
</dbReference>
<dbReference type="InterPro" id="IPR007083">
    <property type="entry name" value="RNA_pol_Rpb1_4"/>
</dbReference>
<keyword evidence="4 15" id="KW-0240">DNA-directed RNA polymerase</keyword>
<dbReference type="InterPro" id="IPR042102">
    <property type="entry name" value="RNA_pol_Rpb1_3_sf"/>
</dbReference>
<keyword evidence="19" id="KW-1185">Reference proteome</keyword>
<dbReference type="EMBL" id="OU963862">
    <property type="protein sequence ID" value="CAH0381150.1"/>
    <property type="molecule type" value="Genomic_DNA"/>
</dbReference>
<dbReference type="Gene3D" id="3.30.70.2850">
    <property type="match status" value="1"/>
</dbReference>
<proteinExistence type="inferred from homology"/>
<keyword evidence="5" id="KW-0597">Phosphoprotein</keyword>
<dbReference type="InterPro" id="IPR038120">
    <property type="entry name" value="Rpb1_funnel_sf"/>
</dbReference>
<keyword evidence="7 15" id="KW-0548">Nucleotidyltransferase</keyword>
<dbReference type="CDD" id="cd01435">
    <property type="entry name" value="RNAP_I_RPA1_N"/>
    <property type="match status" value="1"/>
</dbReference>
<keyword evidence="11 15" id="KW-0804">Transcription</keyword>
<evidence type="ECO:0000256" key="12">
    <source>
        <dbReference type="ARBA" id="ARBA00023242"/>
    </source>
</evidence>
<dbReference type="InterPro" id="IPR006592">
    <property type="entry name" value="RNA_pol_N"/>
</dbReference>
<evidence type="ECO:0000313" key="18">
    <source>
        <dbReference type="EMBL" id="CAH0381150.1"/>
    </source>
</evidence>
<dbReference type="Pfam" id="PF04997">
    <property type="entry name" value="RNA_pol_Rpb1_1"/>
    <property type="match status" value="1"/>
</dbReference>
<dbReference type="GO" id="GO:0003677">
    <property type="term" value="F:DNA binding"/>
    <property type="evidence" value="ECO:0007669"/>
    <property type="project" value="InterPro"/>
</dbReference>
<comment type="function">
    <text evidence="14">DNA-dependent RNA polymerase catalyzes the transcription of DNA into RNA using the four ribonucleoside triphosphates as substrates. Largest and catalytic core component of RNA polymerase I which synthesizes ribosomal RNA precursors. Forms the polymerase active center together with the second largest subunit. A single stranded DNA template strand of the promoter is positioned within the central active site cleft of Pol I. A bridging helix emanates from RPA1 and crosses the cleft near the catalytic site and is thought to promote translocation of Pol I by acting as a ratchet that moves the RNA-DNA hybrid through the active site by switching from straight to bent conformations at each step of nucleotide addition.</text>
</comment>
<dbReference type="Pfam" id="PF00623">
    <property type="entry name" value="RNA_pol_Rpb1_2"/>
    <property type="match status" value="1"/>
</dbReference>
<name>A0A9N9ZZG1_BEMTA</name>
<evidence type="ECO:0000256" key="3">
    <source>
        <dbReference type="ARBA" id="ARBA00011251"/>
    </source>
</evidence>
<evidence type="ECO:0000256" key="15">
    <source>
        <dbReference type="RuleBase" id="RU004279"/>
    </source>
</evidence>
<evidence type="ECO:0000256" key="13">
    <source>
        <dbReference type="ARBA" id="ARBA00048552"/>
    </source>
</evidence>
<dbReference type="InterPro" id="IPR047107">
    <property type="entry name" value="DNA-dir_RNA_pol1_lsu_C"/>
</dbReference>
<dbReference type="Proteomes" id="UP001152759">
    <property type="component" value="Chromosome 1"/>
</dbReference>
<evidence type="ECO:0000256" key="4">
    <source>
        <dbReference type="ARBA" id="ARBA00022478"/>
    </source>
</evidence>